<name>A0A0A0HXG3_PARBD</name>
<dbReference type="HOGENOM" id="CLU_1855876_0_0_1"/>
<dbReference type="GeneID" id="22587091"/>
<dbReference type="Proteomes" id="UP000001628">
    <property type="component" value="Unassembled WGS sequence"/>
</dbReference>
<dbReference type="KEGG" id="pbn:PADG_11194"/>
<dbReference type="RefSeq" id="XP_010756789.1">
    <property type="nucleotide sequence ID" value="XM_010758487.1"/>
</dbReference>
<evidence type="ECO:0000313" key="2">
    <source>
        <dbReference type="Proteomes" id="UP000001628"/>
    </source>
</evidence>
<protein>
    <submittedName>
        <fullName evidence="1">Uncharacterized protein</fullName>
    </submittedName>
</protein>
<dbReference type="eggNOG" id="ENOG502RPSZ">
    <property type="taxonomic scope" value="Eukaryota"/>
</dbReference>
<dbReference type="InParanoid" id="A0A0A0HXG3"/>
<dbReference type="EMBL" id="KN275957">
    <property type="protein sequence ID" value="KGM92736.1"/>
    <property type="molecule type" value="Genomic_DNA"/>
</dbReference>
<sequence length="138" mass="15474">MNAVNIRARYAKPSARQYAMFEFGASSKLCHVPNSGYTVRQSYYGTTGTVGPIWCKDWDMKSLNLSATRITWESVNPEAQYVKVALTFALPIPVLIIMSHTIATVSNCHFPSVNVTTYLCRLICLYLREANFTIPVVT</sequence>
<organism evidence="1 2">
    <name type="scientific">Paracoccidioides brasiliensis (strain Pb18)</name>
    <dbReference type="NCBI Taxonomy" id="502780"/>
    <lineage>
        <taxon>Eukaryota</taxon>
        <taxon>Fungi</taxon>
        <taxon>Dikarya</taxon>
        <taxon>Ascomycota</taxon>
        <taxon>Pezizomycotina</taxon>
        <taxon>Eurotiomycetes</taxon>
        <taxon>Eurotiomycetidae</taxon>
        <taxon>Onygenales</taxon>
        <taxon>Ajellomycetaceae</taxon>
        <taxon>Paracoccidioides</taxon>
    </lineage>
</organism>
<accession>A0A0A0HXG3</accession>
<dbReference type="VEuPathDB" id="FungiDB:PADG_11194"/>
<reference evidence="1 2" key="1">
    <citation type="journal article" date="2011" name="PLoS Genet.">
        <title>Comparative genomic analysis of human fungal pathogens causing paracoccidioidomycosis.</title>
        <authorList>
            <person name="Desjardins C.A."/>
            <person name="Champion M.D."/>
            <person name="Holder J.W."/>
            <person name="Muszewska A."/>
            <person name="Goldberg J."/>
            <person name="Bailao A.M."/>
            <person name="Brigido M.M."/>
            <person name="Ferreira M.E."/>
            <person name="Garcia A.M."/>
            <person name="Grynberg M."/>
            <person name="Gujja S."/>
            <person name="Heiman D.I."/>
            <person name="Henn M.R."/>
            <person name="Kodira C.D."/>
            <person name="Leon-Narvaez H."/>
            <person name="Longo L.V."/>
            <person name="Ma L.J."/>
            <person name="Malavazi I."/>
            <person name="Matsuo A.L."/>
            <person name="Morais F.V."/>
            <person name="Pereira M."/>
            <person name="Rodriguez-Brito S."/>
            <person name="Sakthikumar S."/>
            <person name="Salem-Izacc S.M."/>
            <person name="Sykes S.M."/>
            <person name="Teixeira M.M."/>
            <person name="Vallejo M.C."/>
            <person name="Walter M.E."/>
            <person name="Yandava C."/>
            <person name="Young S."/>
            <person name="Zeng Q."/>
            <person name="Zucker J."/>
            <person name="Felipe M.S."/>
            <person name="Goldman G.H."/>
            <person name="Haas B.J."/>
            <person name="McEwen J.G."/>
            <person name="Nino-Vega G."/>
            <person name="Puccia R."/>
            <person name="San-Blas G."/>
            <person name="Soares C.M."/>
            <person name="Birren B.W."/>
            <person name="Cuomo C.A."/>
        </authorList>
    </citation>
    <scope>NUCLEOTIDE SEQUENCE [LARGE SCALE GENOMIC DNA]</scope>
    <source>
        <strain evidence="1 2">Pb18</strain>
    </source>
</reference>
<dbReference type="AlphaFoldDB" id="A0A0A0HXG3"/>
<proteinExistence type="predicted"/>
<keyword evidence="2" id="KW-1185">Reference proteome</keyword>
<evidence type="ECO:0000313" key="1">
    <source>
        <dbReference type="EMBL" id="KGM92736.1"/>
    </source>
</evidence>
<gene>
    <name evidence="1" type="ORF">PADG_11194</name>
</gene>